<dbReference type="Proteomes" id="UP000070352">
    <property type="component" value="Unassembled WGS sequence"/>
</dbReference>
<dbReference type="Pfam" id="PF00326">
    <property type="entry name" value="Peptidase_S9"/>
    <property type="match status" value="1"/>
</dbReference>
<dbReference type="Gene3D" id="3.40.50.1820">
    <property type="entry name" value="alpha/beta hydrolase"/>
    <property type="match status" value="1"/>
</dbReference>
<feature type="domain" description="Peptidase S9 prolyl oligopeptidase catalytic" evidence="2">
    <location>
        <begin position="391"/>
        <end position="594"/>
    </location>
</feature>
<dbReference type="GO" id="GO:0006508">
    <property type="term" value="P:proteolysis"/>
    <property type="evidence" value="ECO:0007669"/>
    <property type="project" value="InterPro"/>
</dbReference>
<dbReference type="SUPFAM" id="SSF53474">
    <property type="entry name" value="alpha/beta-Hydrolases"/>
    <property type="match status" value="1"/>
</dbReference>
<proteinExistence type="predicted"/>
<evidence type="ECO:0000256" key="1">
    <source>
        <dbReference type="ARBA" id="ARBA00022801"/>
    </source>
</evidence>
<dbReference type="OrthoDB" id="108903at2"/>
<evidence type="ECO:0000313" key="3">
    <source>
        <dbReference type="EMBL" id="KXG42547.1"/>
    </source>
</evidence>
<dbReference type="SUPFAM" id="SSF82171">
    <property type="entry name" value="DPP6 N-terminal domain-like"/>
    <property type="match status" value="1"/>
</dbReference>
<keyword evidence="1" id="KW-0378">Hydrolase</keyword>
<name>A0A135L107_9BACI</name>
<dbReference type="PANTHER" id="PTHR42776:SF27">
    <property type="entry name" value="DIPEPTIDYL PEPTIDASE FAMILY MEMBER 6"/>
    <property type="match status" value="1"/>
</dbReference>
<evidence type="ECO:0000313" key="4">
    <source>
        <dbReference type="Proteomes" id="UP000070352"/>
    </source>
</evidence>
<keyword evidence="4" id="KW-1185">Reference proteome</keyword>
<dbReference type="InterPro" id="IPR011042">
    <property type="entry name" value="6-blade_b-propeller_TolB-like"/>
</dbReference>
<dbReference type="AlphaFoldDB" id="A0A135L107"/>
<dbReference type="RefSeq" id="WP_068727785.1">
    <property type="nucleotide sequence ID" value="NZ_LSKU01000002.1"/>
</dbReference>
<comment type="caution">
    <text evidence="3">The sequence shown here is derived from an EMBL/GenBank/DDBJ whole genome shotgun (WGS) entry which is preliminary data.</text>
</comment>
<evidence type="ECO:0000259" key="2">
    <source>
        <dbReference type="Pfam" id="PF00326"/>
    </source>
</evidence>
<accession>A0A135L107</accession>
<dbReference type="Gene3D" id="2.120.10.30">
    <property type="entry name" value="TolB, C-terminal domain"/>
    <property type="match status" value="1"/>
</dbReference>
<dbReference type="GO" id="GO:0004252">
    <property type="term" value="F:serine-type endopeptidase activity"/>
    <property type="evidence" value="ECO:0007669"/>
    <property type="project" value="TreeGrafter"/>
</dbReference>
<gene>
    <name evidence="3" type="ORF">U473_13790</name>
</gene>
<dbReference type="InterPro" id="IPR029058">
    <property type="entry name" value="AB_hydrolase_fold"/>
</dbReference>
<organism evidence="3 4">
    <name type="scientific">Tepidibacillus decaturensis</name>
    <dbReference type="NCBI Taxonomy" id="1413211"/>
    <lineage>
        <taxon>Bacteria</taxon>
        <taxon>Bacillati</taxon>
        <taxon>Bacillota</taxon>
        <taxon>Bacilli</taxon>
        <taxon>Bacillales</taxon>
        <taxon>Bacillaceae</taxon>
        <taxon>Tepidibacillus</taxon>
    </lineage>
</organism>
<dbReference type="InterPro" id="IPR001375">
    <property type="entry name" value="Peptidase_S9_cat"/>
</dbReference>
<protein>
    <submittedName>
        <fullName evidence="3">Peptidase S9</fullName>
    </submittedName>
</protein>
<reference evidence="3 4" key="1">
    <citation type="submission" date="2016-02" db="EMBL/GenBank/DDBJ databases">
        <title>Draft Genome for Tepidibacillus decaturensis nov. sp. Strain Z9, an Anaerobic, Moderately Thermophilic and Heterotrophic Bacterium from Deep Subsurface of the Illinois Basin, USA.</title>
        <authorList>
            <person name="Dong Y."/>
            <person name="Chang J.Y."/>
            <person name="Sanford R."/>
            <person name="Fouke B.W."/>
        </authorList>
    </citation>
    <scope>NUCLEOTIDE SEQUENCE [LARGE SCALE GENOMIC DNA]</scope>
    <source>
        <strain evidence="3 4">Z9</strain>
    </source>
</reference>
<dbReference type="PANTHER" id="PTHR42776">
    <property type="entry name" value="SERINE PEPTIDASE S9 FAMILY MEMBER"/>
    <property type="match status" value="1"/>
</dbReference>
<dbReference type="EMBL" id="LSKU01000002">
    <property type="protein sequence ID" value="KXG42547.1"/>
    <property type="molecule type" value="Genomic_DNA"/>
</dbReference>
<sequence>MISFPKPDVEQFFRTYVISQFAISKDESKLIFSTNMNGKFNLWAMDLPQTYPYPLTYHDQNSSFIKIDPKNRFFLTGFDHDGDENYQIYALPVEGGKPFPILTGDRKEKYFFAELSKDGERLYYMTNKENPNFLDARLYNLVTKEDQLLFQGDETTTYLVTTSPEEKSYVYIKMYANTYVVAYVKVGDEVFCLTPSPEKVHTATDALYIDESTIYFVTNFEEEFSYVASFNLETKEFATILKLKKEDVTGIKWHEKTRTLYIVTEKGVTDQFYAYQIDNKILTPINTPVDNIQQFTVADSGNLYLLGRSATRPFNIFKREENGEWHPLTDNRVLGVPESDMVDPEVVRYPSFDGLEIEALLFKAKPEVANGYTIFWPHGGPQAAERKFFRGLFQFLLGRGYTIFAPNFRGSTGYGASFTKLVEGDWGEGPRLDCVAGIEWLFDQGISARDKLFVVGGSYGGYMTLLLAGRHPEYFRAAVDIFGPSNLFTFIDSVPEHWKPIMTRWLGDPEVDKERLTKDSPITYLNQMTKPMLVIQGANDPRVVKAESDQIVASLREKGVEVEYLVLEDEGHGFSKKENEIKVNRLILDFLERHQ</sequence>
<dbReference type="STRING" id="1413211.U473_13790"/>